<dbReference type="InterPro" id="IPR022036">
    <property type="entry name" value="DUF3605"/>
</dbReference>
<dbReference type="PANTHER" id="PTHR35020">
    <property type="entry name" value="N-ACETYLGLUCOSAMINE-INDUCED PROTEIN 1"/>
    <property type="match status" value="1"/>
</dbReference>
<dbReference type="EMBL" id="LT853694">
    <property type="protein sequence ID" value="SMQ48922.1"/>
    <property type="molecule type" value="Genomic_DNA"/>
</dbReference>
<gene>
    <name evidence="1" type="ORF">ZT3D7_G4072</name>
</gene>
<organism evidence="1 2">
    <name type="scientific">Zymoseptoria tritici (strain ST99CH_3D7)</name>
    <dbReference type="NCBI Taxonomy" id="1276538"/>
    <lineage>
        <taxon>Eukaryota</taxon>
        <taxon>Fungi</taxon>
        <taxon>Dikarya</taxon>
        <taxon>Ascomycota</taxon>
        <taxon>Pezizomycotina</taxon>
        <taxon>Dothideomycetes</taxon>
        <taxon>Dothideomycetidae</taxon>
        <taxon>Mycosphaerellales</taxon>
        <taxon>Mycosphaerellaceae</taxon>
        <taxon>Zymoseptoria</taxon>
    </lineage>
</organism>
<name>A0A1X7RNB7_ZYMT9</name>
<sequence>MGDVDPDDIDYDNPPFPLTAIDRELLATKDEDYHRITWDDLKRIIEDNTLENLKRLPSDLRRYLAWSHNTKRAYGGIVQYVLQERLRWQPLTADPPTFAHTSEVPFRVRSDYAVLQNDWPYGFVPGISHLLVWSKTPIPTDDVRGDVTETSRKLIEDFVHDYFIKDLGDGGSDRVLWFKNWVSLQSVRGVDHVHVLVRDAPKELLVKWTERKDL</sequence>
<evidence type="ECO:0008006" key="3">
    <source>
        <dbReference type="Google" id="ProtNLM"/>
    </source>
</evidence>
<dbReference type="GO" id="GO:0005737">
    <property type="term" value="C:cytoplasm"/>
    <property type="evidence" value="ECO:0007669"/>
    <property type="project" value="TreeGrafter"/>
</dbReference>
<proteinExistence type="predicted"/>
<dbReference type="PANTHER" id="PTHR35020:SF2">
    <property type="entry name" value="N-ACETYLGLUCOSAMINE-INDUCED PROTEIN 1"/>
    <property type="match status" value="1"/>
</dbReference>
<reference evidence="1 2" key="1">
    <citation type="submission" date="2016-06" db="EMBL/GenBank/DDBJ databases">
        <authorList>
            <person name="Kjaerup R.B."/>
            <person name="Dalgaard T.S."/>
            <person name="Juul-Madsen H.R."/>
        </authorList>
    </citation>
    <scope>NUCLEOTIDE SEQUENCE [LARGE SCALE GENOMIC DNA]</scope>
</reference>
<dbReference type="Proteomes" id="UP000215127">
    <property type="component" value="Chromosome 3"/>
</dbReference>
<dbReference type="STRING" id="1276538.A0A1X7RNB7"/>
<evidence type="ECO:0000313" key="1">
    <source>
        <dbReference type="EMBL" id="SMQ48922.1"/>
    </source>
</evidence>
<dbReference type="Pfam" id="PF12239">
    <property type="entry name" value="DUF3605"/>
    <property type="match status" value="1"/>
</dbReference>
<accession>A0A1X7RNB7</accession>
<keyword evidence="2" id="KW-1185">Reference proteome</keyword>
<evidence type="ECO:0000313" key="2">
    <source>
        <dbReference type="Proteomes" id="UP000215127"/>
    </source>
</evidence>
<dbReference type="GO" id="GO:0006044">
    <property type="term" value="P:N-acetylglucosamine metabolic process"/>
    <property type="evidence" value="ECO:0007669"/>
    <property type="project" value="TreeGrafter"/>
</dbReference>
<dbReference type="AlphaFoldDB" id="A0A1X7RNB7"/>
<protein>
    <recommendedName>
        <fullName evidence="3">N-acetylglucosamine-induced protein 1</fullName>
    </recommendedName>
</protein>